<dbReference type="SUPFAM" id="SSF51679">
    <property type="entry name" value="Bacterial luciferase-like"/>
    <property type="match status" value="1"/>
</dbReference>
<evidence type="ECO:0000313" key="8">
    <source>
        <dbReference type="Proteomes" id="UP000603904"/>
    </source>
</evidence>
<gene>
    <name evidence="7" type="ORF">Mco01_60280</name>
</gene>
<dbReference type="Pfam" id="PF01565">
    <property type="entry name" value="FAD_binding_4"/>
    <property type="match status" value="1"/>
</dbReference>
<dbReference type="Proteomes" id="UP000603904">
    <property type="component" value="Unassembled WGS sequence"/>
</dbReference>
<keyword evidence="4" id="KW-0274">FAD</keyword>
<keyword evidence="3" id="KW-0285">Flavoprotein</keyword>
<evidence type="ECO:0000256" key="4">
    <source>
        <dbReference type="ARBA" id="ARBA00022827"/>
    </source>
</evidence>
<dbReference type="InterPro" id="IPR006094">
    <property type="entry name" value="Oxid_FAD_bind_N"/>
</dbReference>
<name>A0ABQ4G7H3_9ACTN</name>
<keyword evidence="8" id="KW-1185">Reference proteome</keyword>
<comment type="cofactor">
    <cofactor evidence="1">
        <name>FAD</name>
        <dbReference type="ChEBI" id="CHEBI:57692"/>
    </cofactor>
</comment>
<reference evidence="7 8" key="1">
    <citation type="submission" date="2021-01" db="EMBL/GenBank/DDBJ databases">
        <title>Whole genome shotgun sequence of Microbispora corallina NBRC 16416.</title>
        <authorList>
            <person name="Komaki H."/>
            <person name="Tamura T."/>
        </authorList>
    </citation>
    <scope>NUCLEOTIDE SEQUENCE [LARGE SCALE GENOMIC DNA]</scope>
    <source>
        <strain evidence="7 8">NBRC 16416</strain>
    </source>
</reference>
<dbReference type="PANTHER" id="PTHR42973:SF39">
    <property type="entry name" value="FAD-BINDING PCMH-TYPE DOMAIN-CONTAINING PROTEIN"/>
    <property type="match status" value="1"/>
</dbReference>
<feature type="domain" description="FAD-binding PCMH-type" evidence="6">
    <location>
        <begin position="348"/>
        <end position="519"/>
    </location>
</feature>
<proteinExistence type="inferred from homology"/>
<dbReference type="RefSeq" id="WP_204060185.1">
    <property type="nucleotide sequence ID" value="NZ_BAAAGP010000006.1"/>
</dbReference>
<dbReference type="CDD" id="cd01097">
    <property type="entry name" value="Tetrahydromethanopterin_reductase"/>
    <property type="match status" value="1"/>
</dbReference>
<dbReference type="Gene3D" id="3.30.43.10">
    <property type="entry name" value="Uridine Diphospho-n-acetylenolpyruvylglucosamine Reductase, domain 2"/>
    <property type="match status" value="1"/>
</dbReference>
<dbReference type="Gene3D" id="3.30.465.10">
    <property type="match status" value="1"/>
</dbReference>
<dbReference type="Pfam" id="PF00296">
    <property type="entry name" value="Bac_luciferase"/>
    <property type="match status" value="1"/>
</dbReference>
<evidence type="ECO:0000256" key="2">
    <source>
        <dbReference type="ARBA" id="ARBA00005466"/>
    </source>
</evidence>
<dbReference type="InterPro" id="IPR011251">
    <property type="entry name" value="Luciferase-like_dom"/>
</dbReference>
<evidence type="ECO:0000313" key="7">
    <source>
        <dbReference type="EMBL" id="GIH43028.1"/>
    </source>
</evidence>
<organism evidence="7 8">
    <name type="scientific">Microbispora corallina</name>
    <dbReference type="NCBI Taxonomy" id="83302"/>
    <lineage>
        <taxon>Bacteria</taxon>
        <taxon>Bacillati</taxon>
        <taxon>Actinomycetota</taxon>
        <taxon>Actinomycetes</taxon>
        <taxon>Streptosporangiales</taxon>
        <taxon>Streptosporangiaceae</taxon>
        <taxon>Microbispora</taxon>
    </lineage>
</organism>
<dbReference type="PROSITE" id="PS51387">
    <property type="entry name" value="FAD_PCMH"/>
    <property type="match status" value="1"/>
</dbReference>
<dbReference type="InterPro" id="IPR012951">
    <property type="entry name" value="BBE"/>
</dbReference>
<evidence type="ECO:0000256" key="3">
    <source>
        <dbReference type="ARBA" id="ARBA00022630"/>
    </source>
</evidence>
<dbReference type="InterPro" id="IPR016167">
    <property type="entry name" value="FAD-bd_PCMH_sub1"/>
</dbReference>
<dbReference type="Gene3D" id="3.40.462.20">
    <property type="match status" value="1"/>
</dbReference>
<dbReference type="SUPFAM" id="SSF56176">
    <property type="entry name" value="FAD-binding/transporter-associated domain-like"/>
    <property type="match status" value="1"/>
</dbReference>
<protein>
    <recommendedName>
        <fullName evidence="6">FAD-binding PCMH-type domain-containing protein</fullName>
    </recommendedName>
</protein>
<dbReference type="InterPro" id="IPR036318">
    <property type="entry name" value="FAD-bd_PCMH-like_sf"/>
</dbReference>
<keyword evidence="5" id="KW-0560">Oxidoreductase</keyword>
<dbReference type="Pfam" id="PF08031">
    <property type="entry name" value="BBE"/>
    <property type="match status" value="1"/>
</dbReference>
<comment type="similarity">
    <text evidence="2">Belongs to the oxygen-dependent FAD-linked oxidoreductase family.</text>
</comment>
<dbReference type="InterPro" id="IPR036661">
    <property type="entry name" value="Luciferase-like_sf"/>
</dbReference>
<accession>A0ABQ4G7H3</accession>
<dbReference type="Gene3D" id="3.20.20.30">
    <property type="entry name" value="Luciferase-like domain"/>
    <property type="match status" value="1"/>
</dbReference>
<comment type="caution">
    <text evidence="7">The sequence shown here is derived from an EMBL/GenBank/DDBJ whole genome shotgun (WGS) entry which is preliminary data.</text>
</comment>
<dbReference type="InterPro" id="IPR016169">
    <property type="entry name" value="FAD-bd_PCMH_sub2"/>
</dbReference>
<dbReference type="PROSITE" id="PS00862">
    <property type="entry name" value="OX2_COVAL_FAD"/>
    <property type="match status" value="1"/>
</dbReference>
<dbReference type="InterPro" id="IPR050416">
    <property type="entry name" value="FAD-linked_Oxidoreductase"/>
</dbReference>
<dbReference type="InterPro" id="IPR006093">
    <property type="entry name" value="Oxy_OxRdtase_FAD_BS"/>
</dbReference>
<dbReference type="EMBL" id="BOOC01000034">
    <property type="protein sequence ID" value="GIH43028.1"/>
    <property type="molecule type" value="Genomic_DNA"/>
</dbReference>
<evidence type="ECO:0000259" key="6">
    <source>
        <dbReference type="PROSITE" id="PS51387"/>
    </source>
</evidence>
<sequence>MADYGHEPAFGTFITPRSDRPGDVVALARLSERAGLDLVTFQDHPYQAAFLDTWTLLTWVAAQTERVRVSANVINLPLRPPAVLARSAASLDLLSGGRFELGLGAGAFWDAIEAMGGPRRTPGESIDALSEAIDVIRAVWDPSERGGVRVDGEHYRVRGAKRGPAPAHDISIWLGALKPRMLRLIGAKADGWLPSLPYMKDGDLERGNTIIDEAAAEAGRDPREIRRLLNVGGTFAPTGRGFLQGPPEQWVDDLLPLVLEQGVSTFILFGDEPRAIEVWGGEVAPALREAVARERGASGTAAGEVVRPKARALRRDGIDYDGLPAALRGKAVEPGDRRYASVRSTYMRSGSPGLVIRPESVEDVVAALGFARAQDVPLAIRSGGHGISGRSTNDGGVVVDLGRLNGIEVLDPATGRIRLGPGARWGHVAEALHPYGLAMSSGDFGDVGVGGLATAGGIGFLARRHGLTIDHVVAADLVLADGTEVRADAETHPDLLWAVRGAGGNVGVVTAIELEAYPLRDVVYARMVFDAAATAPLLEQWGRLQEEAPRELTGFLYLSAQRGASPIAQLVSVYAGDDTQAATDVLTPLLGLGPLLDQQAAIVPYAAIVPASDTPHNGGVDRPLLGSGLAGHLSPEIARRIEAGLRDRDIHWVAIRSVGGAVNDVDPLATAYAHRHQNFSLSSVGGRQAVFLRHWDALRPHLDGLYLNFETDTRPERLHDAFPGETLIRLRRIKARYDPGNVFDQNFPIPPEAPGEA</sequence>
<evidence type="ECO:0000256" key="5">
    <source>
        <dbReference type="ARBA" id="ARBA00023002"/>
    </source>
</evidence>
<dbReference type="InterPro" id="IPR016166">
    <property type="entry name" value="FAD-bd_PCMH"/>
</dbReference>
<evidence type="ECO:0000256" key="1">
    <source>
        <dbReference type="ARBA" id="ARBA00001974"/>
    </source>
</evidence>
<dbReference type="PANTHER" id="PTHR42973">
    <property type="entry name" value="BINDING OXIDOREDUCTASE, PUTATIVE (AFU_ORTHOLOGUE AFUA_1G17690)-RELATED"/>
    <property type="match status" value="1"/>
</dbReference>